<dbReference type="InterPro" id="IPR020984">
    <property type="entry name" value="Speedy"/>
</dbReference>
<dbReference type="AlphaFoldDB" id="A0A3M6THL1"/>
<keyword evidence="2" id="KW-0131">Cell cycle</keyword>
<dbReference type="Proteomes" id="UP000275408">
    <property type="component" value="Unassembled WGS sequence"/>
</dbReference>
<dbReference type="STRING" id="46731.A0A3M6THL1"/>
<evidence type="ECO:0000313" key="5">
    <source>
        <dbReference type="Proteomes" id="UP000275408"/>
    </source>
</evidence>
<dbReference type="OrthoDB" id="9442170at2759"/>
<evidence type="ECO:0000313" key="4">
    <source>
        <dbReference type="EMBL" id="RMX40897.1"/>
    </source>
</evidence>
<comment type="caution">
    <text evidence="4">The sequence shown here is derived from an EMBL/GenBank/DDBJ whole genome shotgun (WGS) entry which is preliminary data.</text>
</comment>
<dbReference type="Pfam" id="PF11357">
    <property type="entry name" value="Spy1"/>
    <property type="match status" value="1"/>
</dbReference>
<name>A0A3M6THL1_POCDA</name>
<dbReference type="GO" id="GO:0019901">
    <property type="term" value="F:protein kinase binding"/>
    <property type="evidence" value="ECO:0007669"/>
    <property type="project" value="InterPro"/>
</dbReference>
<reference evidence="4 5" key="1">
    <citation type="journal article" date="2018" name="Sci. Rep.">
        <title>Comparative analysis of the Pocillopora damicornis genome highlights role of immune system in coral evolution.</title>
        <authorList>
            <person name="Cunning R."/>
            <person name="Bay R.A."/>
            <person name="Gillette P."/>
            <person name="Baker A.C."/>
            <person name="Traylor-Knowles N."/>
        </authorList>
    </citation>
    <scope>NUCLEOTIDE SEQUENCE [LARGE SCALE GENOMIC DNA]</scope>
    <source>
        <strain evidence="4">RSMAS</strain>
        <tissue evidence="4">Whole animal</tissue>
    </source>
</reference>
<evidence type="ECO:0008006" key="6">
    <source>
        <dbReference type="Google" id="ProtNLM"/>
    </source>
</evidence>
<feature type="compositionally biased region" description="Basic and acidic residues" evidence="3">
    <location>
        <begin position="8"/>
        <end position="18"/>
    </location>
</feature>
<dbReference type="PANTHER" id="PTHR31545:SF5">
    <property type="entry name" value="SPEEDY PROTEIN A"/>
    <property type="match status" value="1"/>
</dbReference>
<organism evidence="4 5">
    <name type="scientific">Pocillopora damicornis</name>
    <name type="common">Cauliflower coral</name>
    <name type="synonym">Millepora damicornis</name>
    <dbReference type="NCBI Taxonomy" id="46731"/>
    <lineage>
        <taxon>Eukaryota</taxon>
        <taxon>Metazoa</taxon>
        <taxon>Cnidaria</taxon>
        <taxon>Anthozoa</taxon>
        <taxon>Hexacorallia</taxon>
        <taxon>Scleractinia</taxon>
        <taxon>Astrocoeniina</taxon>
        <taxon>Pocilloporidae</taxon>
        <taxon>Pocillopora</taxon>
    </lineage>
</organism>
<feature type="region of interest" description="Disordered" evidence="3">
    <location>
        <begin position="1"/>
        <end position="24"/>
    </location>
</feature>
<evidence type="ECO:0000256" key="3">
    <source>
        <dbReference type="SAM" id="MobiDB-lite"/>
    </source>
</evidence>
<sequence length="375" mass="44353">MRKNRFPCPEKKPKQVERESEEELQKYQTMGGHISTKYRQIGSFEADSEIAKYKHPRTEKIATAKPEAVVLKRRRAFSECENSPAERQRLCKKLRVNQLYTGYCGRNSYMAAFFKLLGEFIKIEFTTLFDILFYFVTNARYFINFFVNNTDDDVIQDFLWMDSCAIISDKYLLAMVYTYFRRAELARREFNRMNFFIALYLANDMEEDEEEEKYDIFPWALGKNWRDMYPSFLQKRDMFWRKIGYRALVSRLTCDEIMSIVSDHPIWQRKRRNHHGGAWRDYMKDTSNECASPRGPGTAPFQCSKCHDPSSKGNSPMVTSDYYSCSSQSSSEDETFNSSFNMQDLKNVLQKGNNKRHCYEERNECGKVTARYALQ</sequence>
<dbReference type="PANTHER" id="PTHR31545">
    <property type="entry name" value="SEEDY PROTEIN A/C FAMILY MEMBER"/>
    <property type="match status" value="1"/>
</dbReference>
<gene>
    <name evidence="4" type="ORF">pdam_00012008</name>
</gene>
<feature type="region of interest" description="Disordered" evidence="3">
    <location>
        <begin position="289"/>
        <end position="314"/>
    </location>
</feature>
<dbReference type="InterPro" id="IPR052316">
    <property type="entry name" value="Speedy-Ringo_regulator"/>
</dbReference>
<accession>A0A3M6THL1</accession>
<evidence type="ECO:0000256" key="2">
    <source>
        <dbReference type="ARBA" id="ARBA00023306"/>
    </source>
</evidence>
<proteinExistence type="inferred from homology"/>
<evidence type="ECO:0000256" key="1">
    <source>
        <dbReference type="ARBA" id="ARBA00010932"/>
    </source>
</evidence>
<comment type="similarity">
    <text evidence="1">Belongs to the Speedy/Ringo family.</text>
</comment>
<keyword evidence="5" id="KW-1185">Reference proteome</keyword>
<protein>
    <recommendedName>
        <fullName evidence="6">Speedy protein A</fullName>
    </recommendedName>
</protein>
<dbReference type="EMBL" id="RCHS01003561">
    <property type="protein sequence ID" value="RMX40897.1"/>
    <property type="molecule type" value="Genomic_DNA"/>
</dbReference>